<proteinExistence type="predicted"/>
<accession>A0A926NWF5</accession>
<keyword evidence="2" id="KW-1185">Reference proteome</keyword>
<organism evidence="1 2">
    <name type="scientific">Mucilaginibacter glaciei</name>
    <dbReference type="NCBI Taxonomy" id="2772109"/>
    <lineage>
        <taxon>Bacteria</taxon>
        <taxon>Pseudomonadati</taxon>
        <taxon>Bacteroidota</taxon>
        <taxon>Sphingobacteriia</taxon>
        <taxon>Sphingobacteriales</taxon>
        <taxon>Sphingobacteriaceae</taxon>
        <taxon>Mucilaginibacter</taxon>
    </lineage>
</organism>
<dbReference type="AlphaFoldDB" id="A0A926NWF5"/>
<evidence type="ECO:0000313" key="1">
    <source>
        <dbReference type="EMBL" id="MBD1395310.1"/>
    </source>
</evidence>
<sequence length="53" mass="5933">METGTKEKRKITSADAVAILKKSGVEIDEKKAGEVLDMMYFLAKLIVNQNFKT</sequence>
<dbReference type="RefSeq" id="WP_191165824.1">
    <property type="nucleotide sequence ID" value="NZ_JACWMX010000011.1"/>
</dbReference>
<gene>
    <name evidence="1" type="ORF">IDJ76_19555</name>
</gene>
<dbReference type="Proteomes" id="UP000619078">
    <property type="component" value="Unassembled WGS sequence"/>
</dbReference>
<reference evidence="1" key="1">
    <citation type="submission" date="2020-09" db="EMBL/GenBank/DDBJ databases">
        <title>Novel species of Mucilaginibacter isolated from a glacier on the Tibetan Plateau.</title>
        <authorList>
            <person name="Liu Q."/>
            <person name="Xin Y.-H."/>
        </authorList>
    </citation>
    <scope>NUCLEOTIDE SEQUENCE</scope>
    <source>
        <strain evidence="1">ZB1P21</strain>
    </source>
</reference>
<name>A0A926NWF5_9SPHI</name>
<evidence type="ECO:0000313" key="2">
    <source>
        <dbReference type="Proteomes" id="UP000619078"/>
    </source>
</evidence>
<dbReference type="EMBL" id="JACWMX010000011">
    <property type="protein sequence ID" value="MBD1395310.1"/>
    <property type="molecule type" value="Genomic_DNA"/>
</dbReference>
<protein>
    <submittedName>
        <fullName evidence="1">Uncharacterized protein</fullName>
    </submittedName>
</protein>
<comment type="caution">
    <text evidence="1">The sequence shown here is derived from an EMBL/GenBank/DDBJ whole genome shotgun (WGS) entry which is preliminary data.</text>
</comment>